<evidence type="ECO:0000313" key="1">
    <source>
        <dbReference type="EMBL" id="KAF2076625.1"/>
    </source>
</evidence>
<protein>
    <submittedName>
        <fullName evidence="1">Uncharacterized protein</fullName>
    </submittedName>
</protein>
<sequence>MNNYKDISVPSFFPAVTSECKEKAAKFFICIEDKMQYMNQEDINGAKRGLTICENLMNEYKECMQASLAKGSERLL</sequence>
<dbReference type="AlphaFoldDB" id="A0A8J4Q014"/>
<evidence type="ECO:0000313" key="2">
    <source>
        <dbReference type="Proteomes" id="UP000695562"/>
    </source>
</evidence>
<dbReference type="OrthoDB" id="15221at2759"/>
<organism evidence="1 2">
    <name type="scientific">Polysphondylium violaceum</name>
    <dbReference type="NCBI Taxonomy" id="133409"/>
    <lineage>
        <taxon>Eukaryota</taxon>
        <taxon>Amoebozoa</taxon>
        <taxon>Evosea</taxon>
        <taxon>Eumycetozoa</taxon>
        <taxon>Dictyostelia</taxon>
        <taxon>Dictyosteliales</taxon>
        <taxon>Dictyosteliaceae</taxon>
        <taxon>Polysphondylium</taxon>
    </lineage>
</organism>
<reference evidence="1" key="1">
    <citation type="submission" date="2020-01" db="EMBL/GenBank/DDBJ databases">
        <title>Development of genomics and gene disruption for Polysphondylium violaceum indicates a role for the polyketide synthase stlB in stalk morphogenesis.</title>
        <authorList>
            <person name="Narita B."/>
            <person name="Kawabe Y."/>
            <person name="Kin K."/>
            <person name="Saito T."/>
            <person name="Gibbs R."/>
            <person name="Kuspa A."/>
            <person name="Muzny D."/>
            <person name="Queller D."/>
            <person name="Richards S."/>
            <person name="Strassman J."/>
            <person name="Sucgang R."/>
            <person name="Worley K."/>
            <person name="Schaap P."/>
        </authorList>
    </citation>
    <scope>NUCLEOTIDE SEQUENCE</scope>
    <source>
        <strain evidence="1">QSvi11</strain>
    </source>
</reference>
<proteinExistence type="predicted"/>
<dbReference type="EMBL" id="AJWJ01000054">
    <property type="protein sequence ID" value="KAF2076625.1"/>
    <property type="molecule type" value="Genomic_DNA"/>
</dbReference>
<keyword evidence="2" id="KW-1185">Reference proteome</keyword>
<name>A0A8J4Q014_9MYCE</name>
<gene>
    <name evidence="1" type="ORF">CYY_002054</name>
</gene>
<accession>A0A8J4Q014</accession>
<comment type="caution">
    <text evidence="1">The sequence shown here is derived from an EMBL/GenBank/DDBJ whole genome shotgun (WGS) entry which is preliminary data.</text>
</comment>
<dbReference type="Proteomes" id="UP000695562">
    <property type="component" value="Unassembled WGS sequence"/>
</dbReference>